<comment type="caution">
    <text evidence="1">The sequence shown here is derived from an EMBL/GenBank/DDBJ whole genome shotgun (WGS) entry which is preliminary data.</text>
</comment>
<evidence type="ECO:0000313" key="2">
    <source>
        <dbReference type="Proteomes" id="UP001597033"/>
    </source>
</evidence>
<organism evidence="1 2">
    <name type="scientific">Pseudoxanthomonas kaohsiungensis</name>
    <dbReference type="NCBI Taxonomy" id="283923"/>
    <lineage>
        <taxon>Bacteria</taxon>
        <taxon>Pseudomonadati</taxon>
        <taxon>Pseudomonadota</taxon>
        <taxon>Gammaproteobacteria</taxon>
        <taxon>Lysobacterales</taxon>
        <taxon>Lysobacteraceae</taxon>
        <taxon>Pseudoxanthomonas</taxon>
    </lineage>
</organism>
<dbReference type="Proteomes" id="UP001597033">
    <property type="component" value="Unassembled WGS sequence"/>
</dbReference>
<keyword evidence="2" id="KW-1185">Reference proteome</keyword>
<gene>
    <name evidence="1" type="ORF">ACFQ2N_09325</name>
</gene>
<accession>A0ABW3LYX5</accession>
<name>A0ABW3LYX5_9GAMM</name>
<reference evidence="2" key="1">
    <citation type="journal article" date="2019" name="Int. J. Syst. Evol. Microbiol.">
        <title>The Global Catalogue of Microorganisms (GCM) 10K type strain sequencing project: providing services to taxonomists for standard genome sequencing and annotation.</title>
        <authorList>
            <consortium name="The Broad Institute Genomics Platform"/>
            <consortium name="The Broad Institute Genome Sequencing Center for Infectious Disease"/>
            <person name="Wu L."/>
            <person name="Ma J."/>
        </authorList>
    </citation>
    <scope>NUCLEOTIDE SEQUENCE [LARGE SCALE GENOMIC DNA]</scope>
    <source>
        <strain evidence="2">CCUG 55854</strain>
    </source>
</reference>
<sequence>MNEAVEAQWDADDQTLQELVWKLAPPIPNTKHDDGVSGVLFG</sequence>
<proteinExistence type="predicted"/>
<dbReference type="RefSeq" id="WP_274381852.1">
    <property type="nucleotide sequence ID" value="NZ_JBHTKN010000005.1"/>
</dbReference>
<protein>
    <submittedName>
        <fullName evidence="1">Uncharacterized protein</fullName>
    </submittedName>
</protein>
<dbReference type="EMBL" id="JBHTKN010000005">
    <property type="protein sequence ID" value="MFD1042544.1"/>
    <property type="molecule type" value="Genomic_DNA"/>
</dbReference>
<evidence type="ECO:0000313" key="1">
    <source>
        <dbReference type="EMBL" id="MFD1042544.1"/>
    </source>
</evidence>